<dbReference type="Proteomes" id="UP000036403">
    <property type="component" value="Unassembled WGS sequence"/>
</dbReference>
<evidence type="ECO:0000313" key="4">
    <source>
        <dbReference type="Proteomes" id="UP000036403"/>
    </source>
</evidence>
<reference evidence="3 4" key="1">
    <citation type="submission" date="2015-04" db="EMBL/GenBank/DDBJ databases">
        <title>Lasius niger genome sequencing.</title>
        <authorList>
            <person name="Konorov E.A."/>
            <person name="Nikitin M.A."/>
            <person name="Kirill M.V."/>
            <person name="Chang P."/>
        </authorList>
    </citation>
    <scope>NUCLEOTIDE SEQUENCE [LARGE SCALE GENOMIC DNA]</scope>
    <source>
        <tissue evidence="3">Whole</tissue>
    </source>
</reference>
<dbReference type="EMBL" id="LBMM01015121">
    <property type="protein sequence ID" value="KMQ84920.1"/>
    <property type="molecule type" value="Genomic_DNA"/>
</dbReference>
<comment type="caution">
    <text evidence="3">The sequence shown here is derived from an EMBL/GenBank/DDBJ whole genome shotgun (WGS) entry which is preliminary data.</text>
</comment>
<dbReference type="Pfam" id="PF16012">
    <property type="entry name" value="DUF4780"/>
    <property type="match status" value="1"/>
</dbReference>
<feature type="region of interest" description="Disordered" evidence="1">
    <location>
        <begin position="20"/>
        <end position="130"/>
    </location>
</feature>
<dbReference type="PaxDb" id="67767-A0A0J7MWU1"/>
<evidence type="ECO:0000256" key="1">
    <source>
        <dbReference type="SAM" id="MobiDB-lite"/>
    </source>
</evidence>
<name>A0A0J7MWU1_LASNI</name>
<dbReference type="AlphaFoldDB" id="A0A0J7MWU1"/>
<dbReference type="InterPro" id="IPR031961">
    <property type="entry name" value="DUF4780"/>
</dbReference>
<feature type="domain" description="DUF4780" evidence="2">
    <location>
        <begin position="142"/>
        <end position="221"/>
    </location>
</feature>
<proteinExistence type="predicted"/>
<evidence type="ECO:0000313" key="3">
    <source>
        <dbReference type="EMBL" id="KMQ84920.1"/>
    </source>
</evidence>
<organism evidence="3 4">
    <name type="scientific">Lasius niger</name>
    <name type="common">Black garden ant</name>
    <dbReference type="NCBI Taxonomy" id="67767"/>
    <lineage>
        <taxon>Eukaryota</taxon>
        <taxon>Metazoa</taxon>
        <taxon>Ecdysozoa</taxon>
        <taxon>Arthropoda</taxon>
        <taxon>Hexapoda</taxon>
        <taxon>Insecta</taxon>
        <taxon>Pterygota</taxon>
        <taxon>Neoptera</taxon>
        <taxon>Endopterygota</taxon>
        <taxon>Hymenoptera</taxon>
        <taxon>Apocrita</taxon>
        <taxon>Aculeata</taxon>
        <taxon>Formicoidea</taxon>
        <taxon>Formicidae</taxon>
        <taxon>Formicinae</taxon>
        <taxon>Lasius</taxon>
        <taxon>Lasius</taxon>
    </lineage>
</organism>
<dbReference type="OrthoDB" id="7701168at2759"/>
<sequence length="227" mass="24345">MVPPGYRATSGSICQALGIRGSARGVATLRGKRPEENRPDSLGMEPDMAQPQADKTRIRFSGAARRRYKKQKQLEGKGEAGKPAPTPTNASVTTPRMGEPASTGTCKRLRSEQSTPSPSGALQVGKRPKIAADQRSFAQATSGLIRIAMVPMNYPDRKLDKNEASLLKEKVRGGILGLARGTKAPTFKGTSDRDGAVIFNCTDKETEGWLQSLTLEISAYQGSVRAT</sequence>
<keyword evidence="4" id="KW-1185">Reference proteome</keyword>
<accession>A0A0J7MWU1</accession>
<protein>
    <recommendedName>
        <fullName evidence="2">DUF4780 domain-containing protein</fullName>
    </recommendedName>
</protein>
<gene>
    <name evidence="3" type="ORF">RF55_16883</name>
</gene>
<evidence type="ECO:0000259" key="2">
    <source>
        <dbReference type="Pfam" id="PF16012"/>
    </source>
</evidence>